<dbReference type="EMBL" id="JAGRRH010000019">
    <property type="protein sequence ID" value="KAG7349294.1"/>
    <property type="molecule type" value="Genomic_DNA"/>
</dbReference>
<reference evidence="1" key="2">
    <citation type="submission" date="2021-04" db="EMBL/GenBank/DDBJ databases">
        <authorList>
            <person name="Podell S."/>
        </authorList>
    </citation>
    <scope>NUCLEOTIDE SEQUENCE</scope>
    <source>
        <strain evidence="1">Hildebrandi</strain>
    </source>
</reference>
<sequence>MLISWFFRLFSERAGAVYSPLTNLAIVSSKPAMSSSLFFISAAAKFSLIILPRFDLGNSRFLSSSPFVDQQQRGYKSNQLIHLFMADSFFGPFRQWA</sequence>
<gene>
    <name evidence="1" type="ORF">IV203_011891</name>
</gene>
<keyword evidence="2" id="KW-1185">Reference proteome</keyword>
<dbReference type="AlphaFoldDB" id="A0A9K3KSN2"/>
<reference evidence="1" key="1">
    <citation type="journal article" date="2021" name="Sci. Rep.">
        <title>Diploid genomic architecture of Nitzschia inconspicua, an elite biomass production diatom.</title>
        <authorList>
            <person name="Oliver A."/>
            <person name="Podell S."/>
            <person name="Pinowska A."/>
            <person name="Traller J.C."/>
            <person name="Smith S.R."/>
            <person name="McClure R."/>
            <person name="Beliaev A."/>
            <person name="Bohutskyi P."/>
            <person name="Hill E.A."/>
            <person name="Rabines A."/>
            <person name="Zheng H."/>
            <person name="Allen L.Z."/>
            <person name="Kuo A."/>
            <person name="Grigoriev I.V."/>
            <person name="Allen A.E."/>
            <person name="Hazlebeck D."/>
            <person name="Allen E.E."/>
        </authorList>
    </citation>
    <scope>NUCLEOTIDE SEQUENCE</scope>
    <source>
        <strain evidence="1">Hildebrandi</strain>
    </source>
</reference>
<protein>
    <submittedName>
        <fullName evidence="1">Uncharacterized protein</fullName>
    </submittedName>
</protein>
<name>A0A9K3KSN2_9STRA</name>
<evidence type="ECO:0000313" key="2">
    <source>
        <dbReference type="Proteomes" id="UP000693970"/>
    </source>
</evidence>
<evidence type="ECO:0000313" key="1">
    <source>
        <dbReference type="EMBL" id="KAG7349294.1"/>
    </source>
</evidence>
<organism evidence="1 2">
    <name type="scientific">Nitzschia inconspicua</name>
    <dbReference type="NCBI Taxonomy" id="303405"/>
    <lineage>
        <taxon>Eukaryota</taxon>
        <taxon>Sar</taxon>
        <taxon>Stramenopiles</taxon>
        <taxon>Ochrophyta</taxon>
        <taxon>Bacillariophyta</taxon>
        <taxon>Bacillariophyceae</taxon>
        <taxon>Bacillariophycidae</taxon>
        <taxon>Bacillariales</taxon>
        <taxon>Bacillariaceae</taxon>
        <taxon>Nitzschia</taxon>
    </lineage>
</organism>
<comment type="caution">
    <text evidence="1">The sequence shown here is derived from an EMBL/GenBank/DDBJ whole genome shotgun (WGS) entry which is preliminary data.</text>
</comment>
<dbReference type="Proteomes" id="UP000693970">
    <property type="component" value="Unassembled WGS sequence"/>
</dbReference>
<proteinExistence type="predicted"/>
<accession>A0A9K3KSN2</accession>